<evidence type="ECO:0000256" key="1">
    <source>
        <dbReference type="PROSITE-ProRule" id="PRU00076"/>
    </source>
</evidence>
<name>A0A815QXA1_9BILA</name>
<proteinExistence type="predicted"/>
<dbReference type="Proteomes" id="UP000663834">
    <property type="component" value="Unassembled WGS sequence"/>
</dbReference>
<keyword evidence="1" id="KW-0245">EGF-like domain</keyword>
<feature type="non-terminal residue" evidence="3">
    <location>
        <position position="1"/>
    </location>
</feature>
<organism evidence="3 4">
    <name type="scientific">Rotaria magnacalcarata</name>
    <dbReference type="NCBI Taxonomy" id="392030"/>
    <lineage>
        <taxon>Eukaryota</taxon>
        <taxon>Metazoa</taxon>
        <taxon>Spiralia</taxon>
        <taxon>Gnathifera</taxon>
        <taxon>Rotifera</taxon>
        <taxon>Eurotatoria</taxon>
        <taxon>Bdelloidea</taxon>
        <taxon>Philodinida</taxon>
        <taxon>Philodinidae</taxon>
        <taxon>Rotaria</taxon>
    </lineage>
</organism>
<protein>
    <recommendedName>
        <fullName evidence="2">EGF-like domain-containing protein</fullName>
    </recommendedName>
</protein>
<dbReference type="Gene3D" id="2.10.25.10">
    <property type="entry name" value="Laminin"/>
    <property type="match status" value="1"/>
</dbReference>
<dbReference type="PROSITE" id="PS00022">
    <property type="entry name" value="EGF_1"/>
    <property type="match status" value="1"/>
</dbReference>
<evidence type="ECO:0000313" key="4">
    <source>
        <dbReference type="Proteomes" id="UP000663834"/>
    </source>
</evidence>
<evidence type="ECO:0000259" key="2">
    <source>
        <dbReference type="PROSITE" id="PS50026"/>
    </source>
</evidence>
<dbReference type="OrthoDB" id="430340at2759"/>
<gene>
    <name evidence="3" type="ORF">KQP761_LOCUS12883</name>
</gene>
<evidence type="ECO:0000313" key="3">
    <source>
        <dbReference type="EMBL" id="CAF1467741.1"/>
    </source>
</evidence>
<sequence length="70" mass="7425">FNGGLCSETIIGGFFCTCLPNFTGLRCEDMTTTTTTTTTTAIAIVTTTIIEQIIRTNDPCKDNPCLNAGS</sequence>
<feature type="non-terminal residue" evidence="3">
    <location>
        <position position="70"/>
    </location>
</feature>
<feature type="disulfide bond" evidence="1">
    <location>
        <begin position="18"/>
        <end position="27"/>
    </location>
</feature>
<dbReference type="EMBL" id="CAJNOW010005910">
    <property type="protein sequence ID" value="CAF1467741.1"/>
    <property type="molecule type" value="Genomic_DNA"/>
</dbReference>
<comment type="caution">
    <text evidence="3">The sequence shown here is derived from an EMBL/GenBank/DDBJ whole genome shotgun (WGS) entry which is preliminary data.</text>
</comment>
<dbReference type="PROSITE" id="PS50026">
    <property type="entry name" value="EGF_3"/>
    <property type="match status" value="1"/>
</dbReference>
<feature type="domain" description="EGF-like" evidence="2">
    <location>
        <begin position="1"/>
        <end position="28"/>
    </location>
</feature>
<accession>A0A815QXA1</accession>
<keyword evidence="1" id="KW-1015">Disulfide bond</keyword>
<dbReference type="InterPro" id="IPR000742">
    <property type="entry name" value="EGF"/>
</dbReference>
<dbReference type="SUPFAM" id="SSF57196">
    <property type="entry name" value="EGF/Laminin"/>
    <property type="match status" value="1"/>
</dbReference>
<dbReference type="AlphaFoldDB" id="A0A815QXA1"/>
<comment type="caution">
    <text evidence="1">Lacks conserved residue(s) required for the propagation of feature annotation.</text>
</comment>
<reference evidence="3" key="1">
    <citation type="submission" date="2021-02" db="EMBL/GenBank/DDBJ databases">
        <authorList>
            <person name="Nowell W R."/>
        </authorList>
    </citation>
    <scope>NUCLEOTIDE SEQUENCE</scope>
</reference>